<dbReference type="Proteomes" id="UP000245207">
    <property type="component" value="Unassembled WGS sequence"/>
</dbReference>
<organism evidence="1 2">
    <name type="scientific">Artemisia annua</name>
    <name type="common">Sweet wormwood</name>
    <dbReference type="NCBI Taxonomy" id="35608"/>
    <lineage>
        <taxon>Eukaryota</taxon>
        <taxon>Viridiplantae</taxon>
        <taxon>Streptophyta</taxon>
        <taxon>Embryophyta</taxon>
        <taxon>Tracheophyta</taxon>
        <taxon>Spermatophyta</taxon>
        <taxon>Magnoliopsida</taxon>
        <taxon>eudicotyledons</taxon>
        <taxon>Gunneridae</taxon>
        <taxon>Pentapetalae</taxon>
        <taxon>asterids</taxon>
        <taxon>campanulids</taxon>
        <taxon>Asterales</taxon>
        <taxon>Asteraceae</taxon>
        <taxon>Asteroideae</taxon>
        <taxon>Anthemideae</taxon>
        <taxon>Artemisiinae</taxon>
        <taxon>Artemisia</taxon>
    </lineage>
</organism>
<dbReference type="GO" id="GO:0003964">
    <property type="term" value="F:RNA-directed DNA polymerase activity"/>
    <property type="evidence" value="ECO:0007669"/>
    <property type="project" value="UniProtKB-KW"/>
</dbReference>
<keyword evidence="1" id="KW-0548">Nucleotidyltransferase</keyword>
<comment type="caution">
    <text evidence="1">The sequence shown here is derived from an EMBL/GenBank/DDBJ whole genome shotgun (WGS) entry which is preliminary data.</text>
</comment>
<proteinExistence type="predicted"/>
<protein>
    <submittedName>
        <fullName evidence="1">RNA-directed DNA polymerase, eukaryota, Reverse transcriptase zinc-binding domain protein</fullName>
    </submittedName>
</protein>
<sequence length="408" mass="47047">MNDNKIVDNESENEVVEDESAAAEELTANELDGGVSIKDICDKTFRNWEWTSNVKFSRNSCRIVIGWNDANVQLRVLHMAKQSIFCEIINSHDKSRIFCSFIYASNSGSERRELWKDLNLYSRITKGHPWVIMGDFNVTLKVEEHSMGGSLITQDMQDFIDCTVESLRGIHLTNNTTVKRVPTLKMVDLPTFKAKLLEFNILVWNQPNGKQVRIHGDDNEMPFFINKIRHFYLVKGTATLSDVRKKIERDLRLTPGSYELTYKQHQTSSYNLLKTDLDWHHAVEGSKAKARHVRLNLEAKDNKRIATKKAAYDEYVKARSVRLKAKYNKFIATKRLKAKDNKSIATKKAVYDEYEYADEFDDNYDDHVFDDDFADESDDNYDDDASDDEYAAADKGYDASRLAILNRG</sequence>
<evidence type="ECO:0000313" key="2">
    <source>
        <dbReference type="Proteomes" id="UP000245207"/>
    </source>
</evidence>
<gene>
    <name evidence="1" type="ORF">CTI12_AA018520</name>
</gene>
<dbReference type="OrthoDB" id="1930966at2759"/>
<keyword evidence="1" id="KW-0695">RNA-directed DNA polymerase</keyword>
<keyword evidence="1" id="KW-0808">Transferase</keyword>
<dbReference type="Gene3D" id="3.60.10.10">
    <property type="entry name" value="Endonuclease/exonuclease/phosphatase"/>
    <property type="match status" value="1"/>
</dbReference>
<dbReference type="SUPFAM" id="SSF56219">
    <property type="entry name" value="DNase I-like"/>
    <property type="match status" value="1"/>
</dbReference>
<name>A0A2U1QKC2_ARTAN</name>
<keyword evidence="2" id="KW-1185">Reference proteome</keyword>
<dbReference type="AlphaFoldDB" id="A0A2U1QKC2"/>
<dbReference type="InterPro" id="IPR036691">
    <property type="entry name" value="Endo/exonu/phosph_ase_sf"/>
</dbReference>
<evidence type="ECO:0000313" key="1">
    <source>
        <dbReference type="EMBL" id="PWA98460.1"/>
    </source>
</evidence>
<reference evidence="1 2" key="1">
    <citation type="journal article" date="2018" name="Mol. Plant">
        <title>The genome of Artemisia annua provides insight into the evolution of Asteraceae family and artemisinin biosynthesis.</title>
        <authorList>
            <person name="Shen Q."/>
            <person name="Zhang L."/>
            <person name="Liao Z."/>
            <person name="Wang S."/>
            <person name="Yan T."/>
            <person name="Shi P."/>
            <person name="Liu M."/>
            <person name="Fu X."/>
            <person name="Pan Q."/>
            <person name="Wang Y."/>
            <person name="Lv Z."/>
            <person name="Lu X."/>
            <person name="Zhang F."/>
            <person name="Jiang W."/>
            <person name="Ma Y."/>
            <person name="Chen M."/>
            <person name="Hao X."/>
            <person name="Li L."/>
            <person name="Tang Y."/>
            <person name="Lv G."/>
            <person name="Zhou Y."/>
            <person name="Sun X."/>
            <person name="Brodelius P.E."/>
            <person name="Rose J.K.C."/>
            <person name="Tang K."/>
        </authorList>
    </citation>
    <scope>NUCLEOTIDE SEQUENCE [LARGE SCALE GENOMIC DNA]</scope>
    <source>
        <strain evidence="2">cv. Huhao1</strain>
        <tissue evidence="1">Leaf</tissue>
    </source>
</reference>
<dbReference type="EMBL" id="PKPP01000066">
    <property type="protein sequence ID" value="PWA98460.1"/>
    <property type="molecule type" value="Genomic_DNA"/>
</dbReference>
<accession>A0A2U1QKC2</accession>